<comment type="subcellular location">
    <subcellularLocation>
        <location evidence="10">Cytoplasm</location>
    </subcellularLocation>
</comment>
<dbReference type="GO" id="GO:0005975">
    <property type="term" value="P:carbohydrate metabolic process"/>
    <property type="evidence" value="ECO:0007669"/>
    <property type="project" value="InterPro"/>
</dbReference>
<keyword evidence="5 10" id="KW-0560">Oxidoreductase</keyword>
<dbReference type="AlphaFoldDB" id="A0A2S6NBJ0"/>
<protein>
    <recommendedName>
        <fullName evidence="10">Glycerol-3-phosphate dehydrogenase [NAD(P)+]</fullName>
        <ecNumber evidence="10">1.1.1.94</ecNumber>
    </recommendedName>
    <alternativeName>
        <fullName evidence="10">NAD(P)(+)-dependent glycerol-3-phosphate dehydrogenase</fullName>
    </alternativeName>
    <alternativeName>
        <fullName evidence="10">NAD(P)H-dependent dihydroxyacetone-phosphate reductase</fullName>
    </alternativeName>
</protein>
<keyword evidence="10" id="KW-0963">Cytoplasm</keyword>
<feature type="binding site" evidence="13">
    <location>
        <position position="139"/>
    </location>
    <ligand>
        <name>NAD(+)</name>
        <dbReference type="ChEBI" id="CHEBI:57540"/>
    </ligand>
</feature>
<dbReference type="GO" id="GO:0046168">
    <property type="term" value="P:glycerol-3-phosphate catabolic process"/>
    <property type="evidence" value="ECO:0007669"/>
    <property type="project" value="InterPro"/>
</dbReference>
<feature type="binding site" evidence="12">
    <location>
        <begin position="254"/>
        <end position="255"/>
    </location>
    <ligand>
        <name>substrate</name>
    </ligand>
</feature>
<feature type="binding site" evidence="10">
    <location>
        <position position="255"/>
    </location>
    <ligand>
        <name>sn-glycerol 3-phosphate</name>
        <dbReference type="ChEBI" id="CHEBI:57597"/>
    </ligand>
</feature>
<comment type="caution">
    <text evidence="18">The sequence shown here is derived from an EMBL/GenBank/DDBJ whole genome shotgun (WGS) entry which is preliminary data.</text>
</comment>
<feature type="binding site" evidence="12">
    <location>
        <position position="107"/>
    </location>
    <ligand>
        <name>substrate</name>
    </ligand>
</feature>
<dbReference type="GO" id="GO:0051287">
    <property type="term" value="F:NAD binding"/>
    <property type="evidence" value="ECO:0007669"/>
    <property type="project" value="InterPro"/>
</dbReference>
<reference evidence="18 19" key="1">
    <citation type="journal article" date="2018" name="Arch. Microbiol.">
        <title>New insights into the metabolic potential of the phototrophic purple bacterium Rhodopila globiformis DSM 161(T) from its draft genome sequence and evidence for a vanadium-dependent nitrogenase.</title>
        <authorList>
            <person name="Imhoff J.F."/>
            <person name="Rahn T."/>
            <person name="Kunzel S."/>
            <person name="Neulinger S.C."/>
        </authorList>
    </citation>
    <scope>NUCLEOTIDE SEQUENCE [LARGE SCALE GENOMIC DNA]</scope>
    <source>
        <strain evidence="18 19">DSM 16996</strain>
    </source>
</reference>
<feature type="binding site" evidence="10">
    <location>
        <position position="107"/>
    </location>
    <ligand>
        <name>sn-glycerol 3-phosphate</name>
        <dbReference type="ChEBI" id="CHEBI:57597"/>
    </ligand>
</feature>
<keyword evidence="6 10" id="KW-0520">NAD</keyword>
<keyword evidence="2 10" id="KW-0444">Lipid biosynthesis</keyword>
<dbReference type="RefSeq" id="WP_104507287.1">
    <property type="nucleotide sequence ID" value="NZ_JACIGC010000002.1"/>
</dbReference>
<feature type="binding site" evidence="10">
    <location>
        <position position="254"/>
    </location>
    <ligand>
        <name>sn-glycerol 3-phosphate</name>
        <dbReference type="ChEBI" id="CHEBI:57597"/>
    </ligand>
</feature>
<dbReference type="InterPro" id="IPR036291">
    <property type="entry name" value="NAD(P)-bd_dom_sf"/>
</dbReference>
<evidence type="ECO:0000256" key="5">
    <source>
        <dbReference type="ARBA" id="ARBA00023002"/>
    </source>
</evidence>
<name>A0A2S6NBJ0_9HYPH</name>
<dbReference type="GO" id="GO:0008654">
    <property type="term" value="P:phospholipid biosynthetic process"/>
    <property type="evidence" value="ECO:0007669"/>
    <property type="project" value="UniProtKB-KW"/>
</dbReference>
<keyword evidence="4 10" id="KW-0521">NADP</keyword>
<feature type="domain" description="Glycerol-3-phosphate dehydrogenase NAD-dependent C-terminal" evidence="17">
    <location>
        <begin position="179"/>
        <end position="317"/>
    </location>
</feature>
<comment type="catalytic activity">
    <reaction evidence="10">
        <text>sn-glycerol 3-phosphate + NAD(+) = dihydroxyacetone phosphate + NADH + H(+)</text>
        <dbReference type="Rhea" id="RHEA:11092"/>
        <dbReference type="ChEBI" id="CHEBI:15378"/>
        <dbReference type="ChEBI" id="CHEBI:57540"/>
        <dbReference type="ChEBI" id="CHEBI:57597"/>
        <dbReference type="ChEBI" id="CHEBI:57642"/>
        <dbReference type="ChEBI" id="CHEBI:57945"/>
        <dbReference type="EC" id="1.1.1.94"/>
    </reaction>
</comment>
<keyword evidence="8 10" id="KW-0594">Phospholipid biosynthesis</keyword>
<dbReference type="GO" id="GO:0141153">
    <property type="term" value="F:glycerol-3-phosphate dehydrogenase (NADP+) activity"/>
    <property type="evidence" value="ECO:0007669"/>
    <property type="project" value="RHEA"/>
</dbReference>
<gene>
    <name evidence="10" type="primary">gpsA</name>
    <name evidence="18" type="ORF">CCR94_07650</name>
</gene>
<feature type="binding site" evidence="10">
    <location>
        <position position="135"/>
    </location>
    <ligand>
        <name>sn-glycerol 3-phosphate</name>
        <dbReference type="ChEBI" id="CHEBI:57597"/>
    </ligand>
</feature>
<dbReference type="OrthoDB" id="9812273at2"/>
<dbReference type="InterPro" id="IPR013328">
    <property type="entry name" value="6PGD_dom2"/>
</dbReference>
<evidence type="ECO:0000256" key="9">
    <source>
        <dbReference type="ARBA" id="ARBA00023264"/>
    </source>
</evidence>
<evidence type="ECO:0000256" key="3">
    <source>
        <dbReference type="ARBA" id="ARBA00022741"/>
    </source>
</evidence>
<comment type="pathway">
    <text evidence="10">Membrane lipid metabolism; glycerophospholipid metabolism.</text>
</comment>
<dbReference type="Pfam" id="PF07479">
    <property type="entry name" value="NAD_Gly3P_dh_C"/>
    <property type="match status" value="1"/>
</dbReference>
<dbReference type="GO" id="GO:0005829">
    <property type="term" value="C:cytosol"/>
    <property type="evidence" value="ECO:0007669"/>
    <property type="project" value="TreeGrafter"/>
</dbReference>
<dbReference type="Proteomes" id="UP000239089">
    <property type="component" value="Unassembled WGS sequence"/>
</dbReference>
<comment type="catalytic activity">
    <reaction evidence="10 15">
        <text>sn-glycerol 3-phosphate + NADP(+) = dihydroxyacetone phosphate + NADPH + H(+)</text>
        <dbReference type="Rhea" id="RHEA:11096"/>
        <dbReference type="ChEBI" id="CHEBI:15378"/>
        <dbReference type="ChEBI" id="CHEBI:57597"/>
        <dbReference type="ChEBI" id="CHEBI:57642"/>
        <dbReference type="ChEBI" id="CHEBI:57783"/>
        <dbReference type="ChEBI" id="CHEBI:58349"/>
        <dbReference type="EC" id="1.1.1.94"/>
    </reaction>
</comment>
<dbReference type="InterPro" id="IPR006168">
    <property type="entry name" value="G3P_DH_NAD-dep"/>
</dbReference>
<comment type="caution">
    <text evidence="10">Lacks conserved residue(s) required for the propagation of feature annotation.</text>
</comment>
<evidence type="ECO:0000256" key="6">
    <source>
        <dbReference type="ARBA" id="ARBA00023027"/>
    </source>
</evidence>
<feature type="binding site" evidence="13">
    <location>
        <position position="254"/>
    </location>
    <ligand>
        <name>NAD(+)</name>
        <dbReference type="ChEBI" id="CHEBI:57540"/>
    </ligand>
</feature>
<proteinExistence type="inferred from homology"/>
<feature type="binding site" evidence="10">
    <location>
        <position position="107"/>
    </location>
    <ligand>
        <name>NADPH</name>
        <dbReference type="ChEBI" id="CHEBI:57783"/>
    </ligand>
</feature>
<dbReference type="NCBIfam" id="NF000942">
    <property type="entry name" value="PRK00094.1-4"/>
    <property type="match status" value="1"/>
</dbReference>
<dbReference type="Pfam" id="PF01210">
    <property type="entry name" value="NAD_Gly3P_dh_N"/>
    <property type="match status" value="1"/>
</dbReference>
<feature type="binding site" evidence="10">
    <location>
        <position position="34"/>
    </location>
    <ligand>
        <name>NADPH</name>
        <dbReference type="ChEBI" id="CHEBI:57783"/>
    </ligand>
</feature>
<keyword evidence="3 10" id="KW-0547">Nucleotide-binding</keyword>
<evidence type="ECO:0000256" key="13">
    <source>
        <dbReference type="PIRSR" id="PIRSR000114-3"/>
    </source>
</evidence>
<dbReference type="Gene3D" id="3.40.50.720">
    <property type="entry name" value="NAD(P)-binding Rossmann-like Domain"/>
    <property type="match status" value="1"/>
</dbReference>
<keyword evidence="7 10" id="KW-0443">Lipid metabolism</keyword>
<dbReference type="UniPathway" id="UPA00940"/>
<evidence type="ECO:0000256" key="4">
    <source>
        <dbReference type="ARBA" id="ARBA00022857"/>
    </source>
</evidence>
<dbReference type="EMBL" id="NHSJ01000046">
    <property type="protein sequence ID" value="PPQ31961.1"/>
    <property type="molecule type" value="Genomic_DNA"/>
</dbReference>
<dbReference type="HAMAP" id="MF_00394">
    <property type="entry name" value="NAD_Glyc3P_dehydrog"/>
    <property type="match status" value="1"/>
</dbReference>
<dbReference type="Gene3D" id="1.10.1040.10">
    <property type="entry name" value="N-(1-d-carboxylethyl)-l-norvaline Dehydrogenase, domain 2"/>
    <property type="match status" value="1"/>
</dbReference>
<dbReference type="EC" id="1.1.1.94" evidence="10"/>
<dbReference type="PANTHER" id="PTHR11728:SF1">
    <property type="entry name" value="GLYCEROL-3-PHOSPHATE DEHYDROGENASE [NAD(+)] 2, CHLOROPLASTIC"/>
    <property type="match status" value="1"/>
</dbReference>
<feature type="binding site" evidence="10">
    <location>
        <position position="254"/>
    </location>
    <ligand>
        <name>NADPH</name>
        <dbReference type="ChEBI" id="CHEBI:57783"/>
    </ligand>
</feature>
<comment type="function">
    <text evidence="10">Catalyzes the reduction of the glycolytic intermediate dihydroxyacetone phosphate (DHAP) to sn-glycerol 3-phosphate (G3P), the key precursor for phospholipid synthesis.</text>
</comment>
<dbReference type="FunFam" id="3.40.50.720:FF:000019">
    <property type="entry name" value="Glycerol-3-phosphate dehydrogenase [NAD(P)+]"/>
    <property type="match status" value="1"/>
</dbReference>
<dbReference type="SUPFAM" id="SSF51735">
    <property type="entry name" value="NAD(P)-binding Rossmann-fold domains"/>
    <property type="match status" value="1"/>
</dbReference>
<evidence type="ECO:0000256" key="10">
    <source>
        <dbReference type="HAMAP-Rule" id="MF_00394"/>
    </source>
</evidence>
<evidence type="ECO:0000256" key="2">
    <source>
        <dbReference type="ARBA" id="ARBA00022516"/>
    </source>
</evidence>
<dbReference type="GO" id="GO:0141152">
    <property type="term" value="F:glycerol-3-phosphate dehydrogenase (NAD+) activity"/>
    <property type="evidence" value="ECO:0007669"/>
    <property type="project" value="RHEA"/>
</dbReference>
<feature type="binding site" evidence="10">
    <location>
        <position position="253"/>
    </location>
    <ligand>
        <name>sn-glycerol 3-phosphate</name>
        <dbReference type="ChEBI" id="CHEBI:57597"/>
    </ligand>
</feature>
<dbReference type="PIRSF" id="PIRSF000114">
    <property type="entry name" value="Glycerol-3-P_dh"/>
    <property type="match status" value="1"/>
</dbReference>
<dbReference type="InterPro" id="IPR011128">
    <property type="entry name" value="G3P_DH_NAD-dep_N"/>
</dbReference>
<feature type="binding site" evidence="10">
    <location>
        <position position="137"/>
    </location>
    <ligand>
        <name>sn-glycerol 3-phosphate</name>
        <dbReference type="ChEBI" id="CHEBI:57597"/>
    </ligand>
</feature>
<evidence type="ECO:0000256" key="1">
    <source>
        <dbReference type="ARBA" id="ARBA00011009"/>
    </source>
</evidence>
<evidence type="ECO:0000259" key="16">
    <source>
        <dbReference type="Pfam" id="PF01210"/>
    </source>
</evidence>
<dbReference type="SUPFAM" id="SSF48179">
    <property type="entry name" value="6-phosphogluconate dehydrogenase C-terminal domain-like"/>
    <property type="match status" value="1"/>
</dbReference>
<evidence type="ECO:0000256" key="14">
    <source>
        <dbReference type="RuleBase" id="RU000437"/>
    </source>
</evidence>
<feature type="domain" description="Glycerol-3-phosphate dehydrogenase NAD-dependent N-terminal" evidence="16">
    <location>
        <begin position="6"/>
        <end position="158"/>
    </location>
</feature>
<feature type="binding site" evidence="10">
    <location>
        <position position="276"/>
    </location>
    <ligand>
        <name>NADPH</name>
        <dbReference type="ChEBI" id="CHEBI:57783"/>
    </ligand>
</feature>
<evidence type="ECO:0000256" key="15">
    <source>
        <dbReference type="RuleBase" id="RU000439"/>
    </source>
</evidence>
<evidence type="ECO:0000256" key="11">
    <source>
        <dbReference type="PIRSR" id="PIRSR000114-1"/>
    </source>
</evidence>
<feature type="binding site" evidence="13">
    <location>
        <begin position="10"/>
        <end position="15"/>
    </location>
    <ligand>
        <name>NAD(+)</name>
        <dbReference type="ChEBI" id="CHEBI:57540"/>
    </ligand>
</feature>
<dbReference type="GO" id="GO:0006650">
    <property type="term" value="P:glycerophospholipid metabolic process"/>
    <property type="evidence" value="ECO:0007669"/>
    <property type="project" value="UniProtKB-UniRule"/>
</dbReference>
<sequence>MSRPTLAVLGAGAWGTALANMAARHHEKIWIWAHEPWLAAAMRDARENVDRLPGVRLADCIEPTDDIDCVRDADHILMVTPAQVVRSVSVLLKGRLRPDSVVVSCAKGIERGTGLYMREVLADVLPDQPAAALSGPSFAEDVGRGLPTAVTLAADRIELAEMLCARLASPHFRLYRSSDLKGVEIGGAVKNVLAIACGVTMGRGLGASAHAALLARGFAELMRFALAQGAKAETLMGLSGLGDLALTCSSPQSRNYSLGFAIGQGEKPQVAGRGALTEGAWTAPVLTAKARSLGVEMPIAEAVQAILEERTEVADAIGALMSRPFKAEG</sequence>
<feature type="active site" description="Proton acceptor" evidence="10 11">
    <location>
        <position position="190"/>
    </location>
</feature>
<dbReference type="PROSITE" id="PS00957">
    <property type="entry name" value="NAD_G3PDH"/>
    <property type="match status" value="1"/>
</dbReference>
<dbReference type="PRINTS" id="PR00077">
    <property type="entry name" value="GPDHDRGNASE"/>
</dbReference>
<dbReference type="NCBIfam" id="NF000940">
    <property type="entry name" value="PRK00094.1-2"/>
    <property type="match status" value="1"/>
</dbReference>
<organism evidence="18 19">
    <name type="scientific">Rhodoblastus sphagnicola</name>
    <dbReference type="NCBI Taxonomy" id="333368"/>
    <lineage>
        <taxon>Bacteria</taxon>
        <taxon>Pseudomonadati</taxon>
        <taxon>Pseudomonadota</taxon>
        <taxon>Alphaproteobacteria</taxon>
        <taxon>Hyphomicrobiales</taxon>
        <taxon>Rhodoblastaceae</taxon>
        <taxon>Rhodoblastus</taxon>
    </lineage>
</organism>
<evidence type="ECO:0000256" key="12">
    <source>
        <dbReference type="PIRSR" id="PIRSR000114-2"/>
    </source>
</evidence>
<comment type="similarity">
    <text evidence="1 10 14">Belongs to the NAD-dependent glycerol-3-phosphate dehydrogenase family.</text>
</comment>
<evidence type="ECO:0000259" key="17">
    <source>
        <dbReference type="Pfam" id="PF07479"/>
    </source>
</evidence>
<evidence type="ECO:0000256" key="7">
    <source>
        <dbReference type="ARBA" id="ARBA00023098"/>
    </source>
</evidence>
<dbReference type="InterPro" id="IPR008927">
    <property type="entry name" value="6-PGluconate_DH-like_C_sf"/>
</dbReference>
<keyword evidence="9 10" id="KW-1208">Phospholipid metabolism</keyword>
<feature type="binding site" evidence="10">
    <location>
        <position position="278"/>
    </location>
    <ligand>
        <name>NADPH</name>
        <dbReference type="ChEBI" id="CHEBI:57783"/>
    </ligand>
</feature>
<dbReference type="GO" id="GO:0046167">
    <property type="term" value="P:glycerol-3-phosphate biosynthetic process"/>
    <property type="evidence" value="ECO:0007669"/>
    <property type="project" value="UniProtKB-UniRule"/>
</dbReference>
<feature type="binding site" evidence="10">
    <location>
        <position position="190"/>
    </location>
    <ligand>
        <name>sn-glycerol 3-phosphate</name>
        <dbReference type="ChEBI" id="CHEBI:57597"/>
    </ligand>
</feature>
<dbReference type="PANTHER" id="PTHR11728">
    <property type="entry name" value="GLYCEROL-3-PHOSPHATE DEHYDROGENASE"/>
    <property type="match status" value="1"/>
</dbReference>
<dbReference type="InterPro" id="IPR006109">
    <property type="entry name" value="G3P_DH_NAD-dep_C"/>
</dbReference>
<evidence type="ECO:0000313" key="18">
    <source>
        <dbReference type="EMBL" id="PPQ31961.1"/>
    </source>
</evidence>
<keyword evidence="19" id="KW-1185">Reference proteome</keyword>
<feature type="binding site" evidence="10">
    <location>
        <position position="14"/>
    </location>
    <ligand>
        <name>NADPH</name>
        <dbReference type="ChEBI" id="CHEBI:57783"/>
    </ligand>
</feature>
<evidence type="ECO:0000256" key="8">
    <source>
        <dbReference type="ARBA" id="ARBA00023209"/>
    </source>
</evidence>
<evidence type="ECO:0000313" key="19">
    <source>
        <dbReference type="Proteomes" id="UP000239089"/>
    </source>
</evidence>
<accession>A0A2S6NBJ0</accession>
<feature type="binding site" evidence="10">
    <location>
        <position position="139"/>
    </location>
    <ligand>
        <name>NADPH</name>
        <dbReference type="ChEBI" id="CHEBI:57783"/>
    </ligand>
</feature>
<feature type="binding site" evidence="10">
    <location>
        <position position="243"/>
    </location>
    <ligand>
        <name>sn-glycerol 3-phosphate</name>
        <dbReference type="ChEBI" id="CHEBI:57597"/>
    </ligand>
</feature>